<dbReference type="STRING" id="70415.A0A5S6QWZ2"/>
<dbReference type="GO" id="GO:0016020">
    <property type="term" value="C:membrane"/>
    <property type="evidence" value="ECO:0007669"/>
    <property type="project" value="InterPro"/>
</dbReference>
<keyword evidence="3" id="KW-1185">Reference proteome</keyword>
<dbReference type="InterPro" id="IPR006202">
    <property type="entry name" value="Neur_chan_lig-bd"/>
</dbReference>
<proteinExistence type="predicted"/>
<dbReference type="Gene3D" id="2.70.170.10">
    <property type="entry name" value="Neurotransmitter-gated ion-channel ligand-binding domain"/>
    <property type="match status" value="1"/>
</dbReference>
<sequence length="240" mass="26006">MPADNSILAFLATVVVGLLAVAGSEPAGPAGVGTTAALDELLLEYDANIRPPGDGPTKVGVSAGIMIADWCSNRLSVTYFFRQSWTDSRLKFKGYKEIRVAMPSKLWDPALYSPMEVDFQLLNDGYIVIKPDGEVSSTQRGTSVLPCVLTADDVYQHDGKLNCTLSIGSFGNDSDQVLLHWDKPPSLSMAARKQCSIVETKEFVLPTHNGNYSQAQVVLEVNTGVTKALLNHVIREMTKS</sequence>
<feature type="domain" description="Neurotransmitter-gated ion-channel ligand-binding" evidence="2">
    <location>
        <begin position="36"/>
        <end position="203"/>
    </location>
</feature>
<dbReference type="GO" id="GO:0005230">
    <property type="term" value="F:extracellular ligand-gated monoatomic ion channel activity"/>
    <property type="evidence" value="ECO:0007669"/>
    <property type="project" value="InterPro"/>
</dbReference>
<feature type="signal peptide" evidence="1">
    <location>
        <begin position="1"/>
        <end position="23"/>
    </location>
</feature>
<name>A0A5S6QWZ2_TRIMR</name>
<evidence type="ECO:0000313" key="4">
    <source>
        <dbReference type="WBParaSite" id="TMUE_3000011417.1"/>
    </source>
</evidence>
<dbReference type="WBParaSite" id="TMUE_3000011417.1">
    <property type="protein sequence ID" value="TMUE_3000011417.1"/>
    <property type="gene ID" value="WBGene00294075"/>
</dbReference>
<evidence type="ECO:0000259" key="2">
    <source>
        <dbReference type="Pfam" id="PF02931"/>
    </source>
</evidence>
<accession>A0A5S6QWZ2</accession>
<dbReference type="Pfam" id="PF02931">
    <property type="entry name" value="Neur_chan_LBD"/>
    <property type="match status" value="1"/>
</dbReference>
<dbReference type="Proteomes" id="UP000046395">
    <property type="component" value="Unassembled WGS sequence"/>
</dbReference>
<organism evidence="3 4">
    <name type="scientific">Trichuris muris</name>
    <name type="common">Mouse whipworm</name>
    <dbReference type="NCBI Taxonomy" id="70415"/>
    <lineage>
        <taxon>Eukaryota</taxon>
        <taxon>Metazoa</taxon>
        <taxon>Ecdysozoa</taxon>
        <taxon>Nematoda</taxon>
        <taxon>Enoplea</taxon>
        <taxon>Dorylaimia</taxon>
        <taxon>Trichinellida</taxon>
        <taxon>Trichuridae</taxon>
        <taxon>Trichuris</taxon>
    </lineage>
</organism>
<evidence type="ECO:0000256" key="1">
    <source>
        <dbReference type="SAM" id="SignalP"/>
    </source>
</evidence>
<dbReference type="InterPro" id="IPR036734">
    <property type="entry name" value="Neur_chan_lig-bd_sf"/>
</dbReference>
<protein>
    <submittedName>
        <fullName evidence="4">Neur_chan_LBD domain-containing protein</fullName>
    </submittedName>
</protein>
<reference evidence="4" key="1">
    <citation type="submission" date="2019-12" db="UniProtKB">
        <authorList>
            <consortium name="WormBaseParasite"/>
        </authorList>
    </citation>
    <scope>IDENTIFICATION</scope>
</reference>
<dbReference type="SUPFAM" id="SSF63712">
    <property type="entry name" value="Nicotinic receptor ligand binding domain-like"/>
    <property type="match status" value="1"/>
</dbReference>
<keyword evidence="1" id="KW-0732">Signal</keyword>
<evidence type="ECO:0000313" key="3">
    <source>
        <dbReference type="Proteomes" id="UP000046395"/>
    </source>
</evidence>
<dbReference type="AlphaFoldDB" id="A0A5S6QWZ2"/>
<feature type="chain" id="PRO_5024273178" evidence="1">
    <location>
        <begin position="24"/>
        <end position="240"/>
    </location>
</feature>